<dbReference type="AlphaFoldDB" id="A0A8D8BHS9"/>
<feature type="region of interest" description="Disordered" evidence="1">
    <location>
        <begin position="1"/>
        <end position="56"/>
    </location>
</feature>
<dbReference type="EMBL" id="HBUE01076817">
    <property type="protein sequence ID" value="CAG6475538.1"/>
    <property type="molecule type" value="Transcribed_RNA"/>
</dbReference>
<evidence type="ECO:0000256" key="1">
    <source>
        <dbReference type="SAM" id="MobiDB-lite"/>
    </source>
</evidence>
<protein>
    <submittedName>
        <fullName evidence="2">Nucleosome-remodeling factor subunit NURF301</fullName>
    </submittedName>
</protein>
<proteinExistence type="predicted"/>
<name>A0A8D8BHS9_CULPI</name>
<feature type="compositionally biased region" description="Polar residues" evidence="1">
    <location>
        <begin position="1"/>
        <end position="10"/>
    </location>
</feature>
<sequence>MNDISTNNKETVLPGPSAWEQLTNPALAEQHHQQQQQQQQAQASPAPKADGPQKVQIIRGPDGKVSVRGLNPGQQLIQTADGKLHVLSAAPGMYAKFVKLINKGRVAAAKVSAAGSNDTH</sequence>
<reference evidence="2" key="1">
    <citation type="submission" date="2021-05" db="EMBL/GenBank/DDBJ databases">
        <authorList>
            <person name="Alioto T."/>
            <person name="Alioto T."/>
            <person name="Gomez Garrido J."/>
        </authorList>
    </citation>
    <scope>NUCLEOTIDE SEQUENCE</scope>
</reference>
<accession>A0A8D8BHS9</accession>
<feature type="compositionally biased region" description="Low complexity" evidence="1">
    <location>
        <begin position="33"/>
        <end position="43"/>
    </location>
</feature>
<evidence type="ECO:0000313" key="2">
    <source>
        <dbReference type="EMBL" id="CAG6475538.1"/>
    </source>
</evidence>
<organism evidence="2">
    <name type="scientific">Culex pipiens</name>
    <name type="common">House mosquito</name>
    <dbReference type="NCBI Taxonomy" id="7175"/>
    <lineage>
        <taxon>Eukaryota</taxon>
        <taxon>Metazoa</taxon>
        <taxon>Ecdysozoa</taxon>
        <taxon>Arthropoda</taxon>
        <taxon>Hexapoda</taxon>
        <taxon>Insecta</taxon>
        <taxon>Pterygota</taxon>
        <taxon>Neoptera</taxon>
        <taxon>Endopterygota</taxon>
        <taxon>Diptera</taxon>
        <taxon>Nematocera</taxon>
        <taxon>Culicoidea</taxon>
        <taxon>Culicidae</taxon>
        <taxon>Culicinae</taxon>
        <taxon>Culicini</taxon>
        <taxon>Culex</taxon>
        <taxon>Culex</taxon>
    </lineage>
</organism>